<keyword evidence="3" id="KW-1185">Reference proteome</keyword>
<dbReference type="GeneID" id="300654418"/>
<dbReference type="CDD" id="cd04301">
    <property type="entry name" value="NAT_SF"/>
    <property type="match status" value="1"/>
</dbReference>
<dbReference type="Pfam" id="PF13673">
    <property type="entry name" value="Acetyltransf_10"/>
    <property type="match status" value="1"/>
</dbReference>
<comment type="caution">
    <text evidence="2">The sequence shown here is derived from an EMBL/GenBank/DDBJ whole genome shotgun (WGS) entry which is preliminary data.</text>
</comment>
<dbReference type="RefSeq" id="WP_160587632.1">
    <property type="nucleotide sequence ID" value="NZ_BMHN01000001.1"/>
</dbReference>
<dbReference type="OrthoDB" id="7057833at2"/>
<dbReference type="Gene3D" id="3.40.630.30">
    <property type="match status" value="1"/>
</dbReference>
<dbReference type="PROSITE" id="PS51186">
    <property type="entry name" value="GNAT"/>
    <property type="match status" value="1"/>
</dbReference>
<dbReference type="InterPro" id="IPR016181">
    <property type="entry name" value="Acyl_CoA_acyltransferase"/>
</dbReference>
<reference evidence="2 3" key="1">
    <citation type="journal article" date="2016" name="Int. J. Syst. Evol. Microbiol.">
        <title>Pyruvatibacter mobilis gen. nov., sp. nov., a marine bacterium from the culture broth of Picochlorum sp. 122.</title>
        <authorList>
            <person name="Wang G."/>
            <person name="Tang M."/>
            <person name="Wu H."/>
            <person name="Dai S."/>
            <person name="Li T."/>
            <person name="Chen C."/>
            <person name="He H."/>
            <person name="Fan J."/>
            <person name="Xiang W."/>
            <person name="Li X."/>
        </authorList>
    </citation>
    <scope>NUCLEOTIDE SEQUENCE [LARGE SCALE GENOMIC DNA]</scope>
    <source>
        <strain evidence="2 3">GYP-11</strain>
    </source>
</reference>
<dbReference type="PANTHER" id="PTHR42791:SF1">
    <property type="entry name" value="N-ACETYLTRANSFERASE DOMAIN-CONTAINING PROTEIN"/>
    <property type="match status" value="1"/>
</dbReference>
<feature type="domain" description="N-acetyltransferase" evidence="1">
    <location>
        <begin position="44"/>
        <end position="197"/>
    </location>
</feature>
<dbReference type="PANTHER" id="PTHR42791">
    <property type="entry name" value="GNAT FAMILY ACETYLTRANSFERASE"/>
    <property type="match status" value="1"/>
</dbReference>
<dbReference type="EMBL" id="WXYQ01000006">
    <property type="protein sequence ID" value="NBG95715.1"/>
    <property type="molecule type" value="Genomic_DNA"/>
</dbReference>
<organism evidence="2 3">
    <name type="scientific">Pyruvatibacter mobilis</name>
    <dbReference type="NCBI Taxonomy" id="1712261"/>
    <lineage>
        <taxon>Bacteria</taxon>
        <taxon>Pseudomonadati</taxon>
        <taxon>Pseudomonadota</taxon>
        <taxon>Alphaproteobacteria</taxon>
        <taxon>Hyphomicrobiales</taxon>
        <taxon>Parvibaculaceae</taxon>
        <taxon>Pyruvatibacter</taxon>
    </lineage>
</organism>
<gene>
    <name evidence="2" type="ORF">GTQ45_08215</name>
</gene>
<name>A0A845QAP4_9HYPH</name>
<evidence type="ECO:0000313" key="3">
    <source>
        <dbReference type="Proteomes" id="UP000470384"/>
    </source>
</evidence>
<keyword evidence="2" id="KW-0808">Transferase</keyword>
<protein>
    <submittedName>
        <fullName evidence="2">GNAT family N-acetyltransferase</fullName>
    </submittedName>
</protein>
<evidence type="ECO:0000313" key="2">
    <source>
        <dbReference type="EMBL" id="NBG95715.1"/>
    </source>
</evidence>
<evidence type="ECO:0000259" key="1">
    <source>
        <dbReference type="PROSITE" id="PS51186"/>
    </source>
</evidence>
<sequence>MTDHVIHRAGPGDDKRVGRIIGEAFADDPISLWILQKPSLITRMMTRLARAAYIPAGFSEFLDNEQGATMWMPPGGSKAMSFGEQLGAMKDMLLTGVPVALSRSTAFEKALKPVKPKEPHFYLFTIGVVPEGQGKGLGGALLRSGLEQVDRASMPAFLESSKPENVPIYQRYGFELTEEPDLPEGCPPIYPMWREARRGGGA</sequence>
<dbReference type="AlphaFoldDB" id="A0A845QAP4"/>
<dbReference type="InterPro" id="IPR000182">
    <property type="entry name" value="GNAT_dom"/>
</dbReference>
<dbReference type="Proteomes" id="UP000470384">
    <property type="component" value="Unassembled WGS sequence"/>
</dbReference>
<accession>A0A845QAP4</accession>
<proteinExistence type="predicted"/>
<dbReference type="InterPro" id="IPR052523">
    <property type="entry name" value="Trichothecene_AcTrans"/>
</dbReference>
<dbReference type="GO" id="GO:0016747">
    <property type="term" value="F:acyltransferase activity, transferring groups other than amino-acyl groups"/>
    <property type="evidence" value="ECO:0007669"/>
    <property type="project" value="InterPro"/>
</dbReference>
<dbReference type="SUPFAM" id="SSF55729">
    <property type="entry name" value="Acyl-CoA N-acyltransferases (Nat)"/>
    <property type="match status" value="1"/>
</dbReference>